<evidence type="ECO:0000313" key="2">
    <source>
        <dbReference type="Proteomes" id="UP000237000"/>
    </source>
</evidence>
<keyword evidence="2" id="KW-1185">Reference proteome</keyword>
<dbReference type="Gene3D" id="3.40.50.720">
    <property type="entry name" value="NAD(P)-binding Rossmann-like Domain"/>
    <property type="match status" value="1"/>
</dbReference>
<protein>
    <submittedName>
        <fullName evidence="1">NAD(P)-binding domain containing protein</fullName>
    </submittedName>
</protein>
<dbReference type="Proteomes" id="UP000237000">
    <property type="component" value="Unassembled WGS sequence"/>
</dbReference>
<sequence>MLVDNQLHASELARRLKAEGVDIAANSLHPGSIVTNLLCHHSVLNSIANAVGKYVLKNVQQGASTQCYVALHPQVKGVSGEYFVDNNKSNPTSLAKDVELAKKLWEFSLSLTDPN</sequence>
<gene>
    <name evidence="1" type="ORF">TorRG33x02_196320</name>
</gene>
<dbReference type="PANTHER" id="PTHR48476">
    <property type="entry name" value="SHORT-CHAIN DEHYDROGENASE TIC 32, CHLOROPLASTIC-LIKE"/>
    <property type="match status" value="1"/>
</dbReference>
<dbReference type="OrthoDB" id="191139at2759"/>
<dbReference type="PANTHER" id="PTHR48476:SF1">
    <property type="entry name" value="SHORT-CHAIN DEHYDROGENASE TIC 32, CHLOROPLASTIC-LIKE"/>
    <property type="match status" value="1"/>
</dbReference>
<dbReference type="STRING" id="63057.A0A2P5EG96"/>
<comment type="caution">
    <text evidence="1">The sequence shown here is derived from an EMBL/GenBank/DDBJ whole genome shotgun (WGS) entry which is preliminary data.</text>
</comment>
<dbReference type="EMBL" id="JXTC01000160">
    <property type="protein sequence ID" value="PON84565.1"/>
    <property type="molecule type" value="Genomic_DNA"/>
</dbReference>
<organism evidence="1 2">
    <name type="scientific">Trema orientale</name>
    <name type="common">Charcoal tree</name>
    <name type="synonym">Celtis orientalis</name>
    <dbReference type="NCBI Taxonomy" id="63057"/>
    <lineage>
        <taxon>Eukaryota</taxon>
        <taxon>Viridiplantae</taxon>
        <taxon>Streptophyta</taxon>
        <taxon>Embryophyta</taxon>
        <taxon>Tracheophyta</taxon>
        <taxon>Spermatophyta</taxon>
        <taxon>Magnoliopsida</taxon>
        <taxon>eudicotyledons</taxon>
        <taxon>Gunneridae</taxon>
        <taxon>Pentapetalae</taxon>
        <taxon>rosids</taxon>
        <taxon>fabids</taxon>
        <taxon>Rosales</taxon>
        <taxon>Cannabaceae</taxon>
        <taxon>Trema</taxon>
    </lineage>
</organism>
<dbReference type="InterPro" id="IPR055280">
    <property type="entry name" value="TIC32"/>
</dbReference>
<reference evidence="2" key="1">
    <citation type="submission" date="2016-06" db="EMBL/GenBank/DDBJ databases">
        <title>Parallel loss of symbiosis genes in relatives of nitrogen-fixing non-legume Parasponia.</title>
        <authorList>
            <person name="Van Velzen R."/>
            <person name="Holmer R."/>
            <person name="Bu F."/>
            <person name="Rutten L."/>
            <person name="Van Zeijl A."/>
            <person name="Liu W."/>
            <person name="Santuari L."/>
            <person name="Cao Q."/>
            <person name="Sharma T."/>
            <person name="Shen D."/>
            <person name="Roswanjaya Y."/>
            <person name="Wardhani T."/>
            <person name="Kalhor M.S."/>
            <person name="Jansen J."/>
            <person name="Van den Hoogen J."/>
            <person name="Gungor B."/>
            <person name="Hartog M."/>
            <person name="Hontelez J."/>
            <person name="Verver J."/>
            <person name="Yang W.-C."/>
            <person name="Schijlen E."/>
            <person name="Repin R."/>
            <person name="Schilthuizen M."/>
            <person name="Schranz E."/>
            <person name="Heidstra R."/>
            <person name="Miyata K."/>
            <person name="Fedorova E."/>
            <person name="Kohlen W."/>
            <person name="Bisseling T."/>
            <person name="Smit S."/>
            <person name="Geurts R."/>
        </authorList>
    </citation>
    <scope>NUCLEOTIDE SEQUENCE [LARGE SCALE GENOMIC DNA]</scope>
    <source>
        <strain evidence="2">cv. RG33-2</strain>
    </source>
</reference>
<name>A0A2P5EG96_TREOI</name>
<proteinExistence type="predicted"/>
<dbReference type="InParanoid" id="A0A2P5EG96"/>
<accession>A0A2P5EG96</accession>
<evidence type="ECO:0000313" key="1">
    <source>
        <dbReference type="EMBL" id="PON84565.1"/>
    </source>
</evidence>
<dbReference type="AlphaFoldDB" id="A0A2P5EG96"/>